<dbReference type="PANTHER" id="PTHR48111:SF22">
    <property type="entry name" value="REGULATOR OF RPOS"/>
    <property type="match status" value="1"/>
</dbReference>
<organism evidence="10">
    <name type="scientific">uncultured Thermomicrobiales bacterium</name>
    <dbReference type="NCBI Taxonomy" id="1645740"/>
    <lineage>
        <taxon>Bacteria</taxon>
        <taxon>Pseudomonadati</taxon>
        <taxon>Thermomicrobiota</taxon>
        <taxon>Thermomicrobia</taxon>
        <taxon>Thermomicrobiales</taxon>
        <taxon>environmental samples</taxon>
    </lineage>
</organism>
<evidence type="ECO:0000259" key="8">
    <source>
        <dbReference type="PROSITE" id="PS50110"/>
    </source>
</evidence>
<dbReference type="InterPro" id="IPR001789">
    <property type="entry name" value="Sig_transdc_resp-reg_receiver"/>
</dbReference>
<evidence type="ECO:0000256" key="4">
    <source>
        <dbReference type="ARBA" id="ARBA00023125"/>
    </source>
</evidence>
<evidence type="ECO:0000256" key="7">
    <source>
        <dbReference type="PROSITE-ProRule" id="PRU01091"/>
    </source>
</evidence>
<feature type="DNA-binding region" description="OmpR/PhoB-type" evidence="7">
    <location>
        <begin position="138"/>
        <end position="236"/>
    </location>
</feature>
<dbReference type="EMBL" id="CADCWF010000296">
    <property type="protein sequence ID" value="CAA9575277.1"/>
    <property type="molecule type" value="Genomic_DNA"/>
</dbReference>
<dbReference type="GO" id="GO:0000976">
    <property type="term" value="F:transcription cis-regulatory region binding"/>
    <property type="evidence" value="ECO:0007669"/>
    <property type="project" value="TreeGrafter"/>
</dbReference>
<feature type="modified residue" description="4-aspartylphosphate" evidence="6">
    <location>
        <position position="52"/>
    </location>
</feature>
<keyword evidence="1 6" id="KW-0597">Phosphoprotein</keyword>
<dbReference type="InterPro" id="IPR036388">
    <property type="entry name" value="WH-like_DNA-bd_sf"/>
</dbReference>
<dbReference type="InterPro" id="IPR039420">
    <property type="entry name" value="WalR-like"/>
</dbReference>
<evidence type="ECO:0000256" key="2">
    <source>
        <dbReference type="ARBA" id="ARBA00023012"/>
    </source>
</evidence>
<dbReference type="PROSITE" id="PS51755">
    <property type="entry name" value="OMPR_PHOB"/>
    <property type="match status" value="1"/>
</dbReference>
<dbReference type="SUPFAM" id="SSF52172">
    <property type="entry name" value="CheY-like"/>
    <property type="match status" value="1"/>
</dbReference>
<keyword evidence="2" id="KW-0902">Two-component regulatory system</keyword>
<dbReference type="GO" id="GO:0032993">
    <property type="term" value="C:protein-DNA complex"/>
    <property type="evidence" value="ECO:0007669"/>
    <property type="project" value="TreeGrafter"/>
</dbReference>
<dbReference type="Gene3D" id="6.10.250.690">
    <property type="match status" value="1"/>
</dbReference>
<sequence>MARVLVVEDTPEIVRLVQRSLLLEGHQVDIANDGKAALAAVRDQPPELILLDLMLPDINGIEICKRIRAMEDAAGLPPTPILMLTALDAVTDRVSGLEAGADDYLPKPFAITELIARVKALLRRAQAPTPAAPNGAPTEALRYEDLTLDPSSRIVTRGSREVTLTAREFDLLHFFVRHPNQVLTHDTLMKRIWGDDFFGESNVLAVTVAAVRRALEANREPRLLQTVRGVGYVLRASS</sequence>
<accession>A0A6J4VCR9</accession>
<dbReference type="Gene3D" id="3.40.50.2300">
    <property type="match status" value="1"/>
</dbReference>
<gene>
    <name evidence="10" type="ORF">AVDCRST_MAG59-4044</name>
</gene>
<keyword evidence="4 7" id="KW-0238">DNA-binding</keyword>
<proteinExistence type="predicted"/>
<evidence type="ECO:0000256" key="6">
    <source>
        <dbReference type="PROSITE-ProRule" id="PRU00169"/>
    </source>
</evidence>
<dbReference type="CDD" id="cd00383">
    <property type="entry name" value="trans_reg_C"/>
    <property type="match status" value="1"/>
</dbReference>
<evidence type="ECO:0000256" key="5">
    <source>
        <dbReference type="ARBA" id="ARBA00023163"/>
    </source>
</evidence>
<evidence type="ECO:0000313" key="10">
    <source>
        <dbReference type="EMBL" id="CAA9575277.1"/>
    </source>
</evidence>
<evidence type="ECO:0000256" key="1">
    <source>
        <dbReference type="ARBA" id="ARBA00022553"/>
    </source>
</evidence>
<dbReference type="PANTHER" id="PTHR48111">
    <property type="entry name" value="REGULATOR OF RPOS"/>
    <property type="match status" value="1"/>
</dbReference>
<dbReference type="Pfam" id="PF00072">
    <property type="entry name" value="Response_reg"/>
    <property type="match status" value="1"/>
</dbReference>
<name>A0A6J4VCR9_9BACT</name>
<dbReference type="AlphaFoldDB" id="A0A6J4VCR9"/>
<dbReference type="Gene3D" id="1.10.10.10">
    <property type="entry name" value="Winged helix-like DNA-binding domain superfamily/Winged helix DNA-binding domain"/>
    <property type="match status" value="1"/>
</dbReference>
<reference evidence="10" key="1">
    <citation type="submission" date="2020-02" db="EMBL/GenBank/DDBJ databases">
        <authorList>
            <person name="Meier V. D."/>
        </authorList>
    </citation>
    <scope>NUCLEOTIDE SEQUENCE</scope>
    <source>
        <strain evidence="10">AVDCRST_MAG59</strain>
    </source>
</reference>
<dbReference type="PROSITE" id="PS50110">
    <property type="entry name" value="RESPONSE_REGULATORY"/>
    <property type="match status" value="1"/>
</dbReference>
<evidence type="ECO:0000259" key="9">
    <source>
        <dbReference type="PROSITE" id="PS51755"/>
    </source>
</evidence>
<dbReference type="FunFam" id="3.40.50.2300:FF:000001">
    <property type="entry name" value="DNA-binding response regulator PhoB"/>
    <property type="match status" value="1"/>
</dbReference>
<feature type="domain" description="OmpR/PhoB-type" evidence="9">
    <location>
        <begin position="138"/>
        <end position="236"/>
    </location>
</feature>
<keyword evidence="5" id="KW-0804">Transcription</keyword>
<keyword evidence="3" id="KW-0805">Transcription regulation</keyword>
<dbReference type="Pfam" id="PF00486">
    <property type="entry name" value="Trans_reg_C"/>
    <property type="match status" value="1"/>
</dbReference>
<dbReference type="GO" id="GO:0005829">
    <property type="term" value="C:cytosol"/>
    <property type="evidence" value="ECO:0007669"/>
    <property type="project" value="TreeGrafter"/>
</dbReference>
<dbReference type="GO" id="GO:0000156">
    <property type="term" value="F:phosphorelay response regulator activity"/>
    <property type="evidence" value="ECO:0007669"/>
    <property type="project" value="TreeGrafter"/>
</dbReference>
<dbReference type="GO" id="GO:0006355">
    <property type="term" value="P:regulation of DNA-templated transcription"/>
    <property type="evidence" value="ECO:0007669"/>
    <property type="project" value="InterPro"/>
</dbReference>
<dbReference type="SMART" id="SM00862">
    <property type="entry name" value="Trans_reg_C"/>
    <property type="match status" value="1"/>
</dbReference>
<dbReference type="InterPro" id="IPR011006">
    <property type="entry name" value="CheY-like_superfamily"/>
</dbReference>
<dbReference type="SMART" id="SM00448">
    <property type="entry name" value="REC"/>
    <property type="match status" value="1"/>
</dbReference>
<protein>
    <submittedName>
        <fullName evidence="10">Phosphate regulon transcriptional regulatory protein PhoB (SphR)</fullName>
    </submittedName>
</protein>
<feature type="domain" description="Response regulatory" evidence="8">
    <location>
        <begin position="3"/>
        <end position="122"/>
    </location>
</feature>
<dbReference type="InterPro" id="IPR001867">
    <property type="entry name" value="OmpR/PhoB-type_DNA-bd"/>
</dbReference>
<evidence type="ECO:0000256" key="3">
    <source>
        <dbReference type="ARBA" id="ARBA00023015"/>
    </source>
</evidence>